<feature type="compositionally biased region" description="Low complexity" evidence="1">
    <location>
        <begin position="415"/>
        <end position="427"/>
    </location>
</feature>
<dbReference type="Proteomes" id="UP001152797">
    <property type="component" value="Unassembled WGS sequence"/>
</dbReference>
<dbReference type="EMBL" id="CAMXCT010004297">
    <property type="protein sequence ID" value="CAI4008479.1"/>
    <property type="molecule type" value="Genomic_DNA"/>
</dbReference>
<dbReference type="EMBL" id="CAMXCT020004297">
    <property type="protein sequence ID" value="CAL1161854.1"/>
    <property type="molecule type" value="Genomic_DNA"/>
</dbReference>
<reference evidence="3" key="2">
    <citation type="submission" date="2024-04" db="EMBL/GenBank/DDBJ databases">
        <authorList>
            <person name="Chen Y."/>
            <person name="Shah S."/>
            <person name="Dougan E. K."/>
            <person name="Thang M."/>
            <person name="Chan C."/>
        </authorList>
    </citation>
    <scope>NUCLEOTIDE SEQUENCE [LARGE SCALE GENOMIC DNA]</scope>
</reference>
<evidence type="ECO:0000313" key="3">
    <source>
        <dbReference type="EMBL" id="CAL1161854.1"/>
    </source>
</evidence>
<reference evidence="2" key="1">
    <citation type="submission" date="2022-10" db="EMBL/GenBank/DDBJ databases">
        <authorList>
            <person name="Chen Y."/>
            <person name="Dougan E. K."/>
            <person name="Chan C."/>
            <person name="Rhodes N."/>
            <person name="Thang M."/>
        </authorList>
    </citation>
    <scope>NUCLEOTIDE SEQUENCE</scope>
</reference>
<name>A0A9P1DGC9_9DINO</name>
<sequence length="510" mass="56812">MRDAQFQTALRRWLDVILQLPESCSVVVQLKQLTDVSSRLRMMRDLFVKKAPQTLLKRCHSFLRFVQYLKDAGEFFPGTESGLSGFLCDLRTSGAPTSNIQSIMQSLNFAQHVIGLPELIPLTMSKRCLGSAGKRNEGPRKQASPFRLDEMRTLHEVLHDVSEDTWTRVFVGTVLMAIYSRSRWSDLQHAESLDLDINFFGEISYVELKITNHKCQESTAFRNIFLCAVAPGVGVCEQPWISVWMSVREALGISFKAGHPTLPAPDSDGRPTRRPLYTDEMKQWINLVLTNRGHISFMKSAVVYSRDAMARPLRILEALLLDIRLSRFLPDETRSGRFRDGPMAPVGADLESAVAPSDDGTPFSAGLARSASHVSAPGLDVWQMISDVPASGVTDAEIININSSGDEHIKEEPQASSSESDALTTSSSEDEAGASHTGAARPVKLPSIPESLKLIQHVKYKTLHLMERQNFRVMLCGRVAVEARYEPATSARFDTPCCHTCWKRKAEYEG</sequence>
<gene>
    <name evidence="2" type="ORF">C1SCF055_LOCUS33921</name>
</gene>
<evidence type="ECO:0000313" key="2">
    <source>
        <dbReference type="EMBL" id="CAI4008479.1"/>
    </source>
</evidence>
<protein>
    <submittedName>
        <fullName evidence="2">Uncharacterized protein</fullName>
    </submittedName>
</protein>
<comment type="caution">
    <text evidence="2">The sequence shown here is derived from an EMBL/GenBank/DDBJ whole genome shotgun (WGS) entry which is preliminary data.</text>
</comment>
<accession>A0A9P1DGC9</accession>
<evidence type="ECO:0000256" key="1">
    <source>
        <dbReference type="SAM" id="MobiDB-lite"/>
    </source>
</evidence>
<feature type="region of interest" description="Disordered" evidence="1">
    <location>
        <begin position="403"/>
        <end position="443"/>
    </location>
</feature>
<dbReference type="AlphaFoldDB" id="A0A9P1DGC9"/>
<proteinExistence type="predicted"/>
<organism evidence="2">
    <name type="scientific">Cladocopium goreaui</name>
    <dbReference type="NCBI Taxonomy" id="2562237"/>
    <lineage>
        <taxon>Eukaryota</taxon>
        <taxon>Sar</taxon>
        <taxon>Alveolata</taxon>
        <taxon>Dinophyceae</taxon>
        <taxon>Suessiales</taxon>
        <taxon>Symbiodiniaceae</taxon>
        <taxon>Cladocopium</taxon>
    </lineage>
</organism>
<evidence type="ECO:0000313" key="4">
    <source>
        <dbReference type="Proteomes" id="UP001152797"/>
    </source>
</evidence>
<keyword evidence="4" id="KW-1185">Reference proteome</keyword>
<dbReference type="EMBL" id="CAMXCT030004297">
    <property type="protein sequence ID" value="CAL4795791.1"/>
    <property type="molecule type" value="Genomic_DNA"/>
</dbReference>
<dbReference type="OrthoDB" id="444434at2759"/>